<accession>A0A5S9X3B7</accession>
<organism evidence="3 4">
    <name type="scientific">Arabidopsis thaliana</name>
    <name type="common">Mouse-ear cress</name>
    <dbReference type="NCBI Taxonomy" id="3702"/>
    <lineage>
        <taxon>Eukaryota</taxon>
        <taxon>Viridiplantae</taxon>
        <taxon>Streptophyta</taxon>
        <taxon>Embryophyta</taxon>
        <taxon>Tracheophyta</taxon>
        <taxon>Spermatophyta</taxon>
        <taxon>Magnoliopsida</taxon>
        <taxon>eudicotyledons</taxon>
        <taxon>Gunneridae</taxon>
        <taxon>Pentapetalae</taxon>
        <taxon>rosids</taxon>
        <taxon>malvids</taxon>
        <taxon>Brassicales</taxon>
        <taxon>Brassicaceae</taxon>
        <taxon>Camelineae</taxon>
        <taxon>Arabidopsis</taxon>
    </lineage>
</organism>
<sequence length="39" mass="4571">MMAVTVTVAADEEVYREREKKLDRNREEDFTGEKPSLNL</sequence>
<evidence type="ECO:0000313" key="4">
    <source>
        <dbReference type="Proteomes" id="UP000434276"/>
    </source>
</evidence>
<dbReference type="RefSeq" id="NP_001118423.1">
    <property type="nucleotide sequence ID" value="NM_001124951.1"/>
</dbReference>
<dbReference type="SMR" id="A0A5S9X3B7"/>
<dbReference type="EMBL" id="CACSHJ010000088">
    <property type="protein sequence ID" value="CAA0373759.1"/>
    <property type="molecule type" value="Genomic_DNA"/>
</dbReference>
<reference evidence="3 4" key="1">
    <citation type="submission" date="2019-12" db="EMBL/GenBank/DDBJ databases">
        <authorList>
            <person name="Jiao W.-B."/>
            <person name="Schneeberger K."/>
        </authorList>
    </citation>
    <scope>NUCLEOTIDE SEQUENCE [LARGE SCALE GENOMIC DNA]</scope>
    <source>
        <strain evidence="4">cv. C24</strain>
    </source>
</reference>
<dbReference type="KEGG" id="ath:AT2G31018"/>
<feature type="region of interest" description="Disordered" evidence="1">
    <location>
        <begin position="17"/>
        <end position="39"/>
    </location>
</feature>
<dbReference type="Araport" id="AT2G31018"/>
<proteinExistence type="predicted"/>
<gene>
    <name evidence="2" type="ordered locus">At2g31018</name>
    <name evidence="3" type="ORF">C24_LOCUS9361</name>
</gene>
<evidence type="ECO:0000256" key="1">
    <source>
        <dbReference type="SAM" id="MobiDB-lite"/>
    </source>
</evidence>
<evidence type="ECO:0000313" key="2">
    <source>
        <dbReference type="Araport" id="AT2G31018"/>
    </source>
</evidence>
<dbReference type="GeneID" id="6240514"/>
<dbReference type="Proteomes" id="UP000434276">
    <property type="component" value="Unassembled WGS sequence"/>
</dbReference>
<name>A0A5S9X3B7_ARATH</name>
<evidence type="ECO:0000313" key="3">
    <source>
        <dbReference type="EMBL" id="CAA0373759.1"/>
    </source>
</evidence>
<dbReference type="AlphaFoldDB" id="A0A5S9X3B7"/>
<feature type="compositionally biased region" description="Basic and acidic residues" evidence="1">
    <location>
        <begin position="17"/>
        <end position="32"/>
    </location>
</feature>
<protein>
    <submittedName>
        <fullName evidence="3">Uncharacterized protein</fullName>
    </submittedName>
</protein>